<evidence type="ECO:0000256" key="1">
    <source>
        <dbReference type="ARBA" id="ARBA00004141"/>
    </source>
</evidence>
<dbReference type="PANTHER" id="PTHR11266:SF50">
    <property type="entry name" value="VACUOLAR MEMBRANE PROTEIN YOR292C"/>
    <property type="match status" value="1"/>
</dbReference>
<dbReference type="Proteomes" id="UP000324022">
    <property type="component" value="Unassembled WGS sequence"/>
</dbReference>
<reference evidence="8 9" key="1">
    <citation type="submission" date="2018-03" db="EMBL/GenBank/DDBJ databases">
        <authorList>
            <person name="Guldener U."/>
        </authorList>
    </citation>
    <scope>NUCLEOTIDE SEQUENCE [LARGE SCALE GENOMIC DNA]</scope>
    <source>
        <strain evidence="8 9">NBRC100155</strain>
    </source>
</reference>
<dbReference type="Pfam" id="PF04117">
    <property type="entry name" value="Mpv17_PMP22"/>
    <property type="match status" value="1"/>
</dbReference>
<keyword evidence="5" id="KW-0472">Membrane</keyword>
<evidence type="ECO:0000256" key="3">
    <source>
        <dbReference type="ARBA" id="ARBA00022692"/>
    </source>
</evidence>
<dbReference type="PANTHER" id="PTHR11266">
    <property type="entry name" value="PEROXISOMAL MEMBRANE PROTEIN 2, PXMP2 MPV17"/>
    <property type="match status" value="1"/>
</dbReference>
<dbReference type="GO" id="GO:0005739">
    <property type="term" value="C:mitochondrion"/>
    <property type="evidence" value="ECO:0007669"/>
    <property type="project" value="TreeGrafter"/>
</dbReference>
<feature type="region of interest" description="Disordered" evidence="7">
    <location>
        <begin position="49"/>
        <end position="68"/>
    </location>
</feature>
<keyword evidence="9" id="KW-1185">Reference proteome</keyword>
<keyword evidence="4" id="KW-1133">Transmembrane helix</keyword>
<evidence type="ECO:0000256" key="5">
    <source>
        <dbReference type="ARBA" id="ARBA00023136"/>
    </source>
</evidence>
<keyword evidence="3" id="KW-0812">Transmembrane</keyword>
<evidence type="ECO:0000256" key="2">
    <source>
        <dbReference type="ARBA" id="ARBA00006824"/>
    </source>
</evidence>
<evidence type="ECO:0000313" key="9">
    <source>
        <dbReference type="Proteomes" id="UP000324022"/>
    </source>
</evidence>
<evidence type="ECO:0000256" key="6">
    <source>
        <dbReference type="RuleBase" id="RU363053"/>
    </source>
</evidence>
<protein>
    <submittedName>
        <fullName evidence="8">Related to SYM1 - protein required for ethanol metabolism</fullName>
    </submittedName>
</protein>
<name>A0A5C3E1F3_9BASI</name>
<dbReference type="OrthoDB" id="10267969at2759"/>
<comment type="subcellular location">
    <subcellularLocation>
        <location evidence="1">Membrane</location>
        <topology evidence="1">Multi-pass membrane protein</topology>
    </subcellularLocation>
</comment>
<proteinExistence type="inferred from homology"/>
<accession>A0A5C3E1F3</accession>
<comment type="similarity">
    <text evidence="2 6">Belongs to the peroxisomal membrane protein PXMP2/4 family.</text>
</comment>
<feature type="region of interest" description="Disordered" evidence="7">
    <location>
        <begin position="236"/>
        <end position="256"/>
    </location>
</feature>
<evidence type="ECO:0000256" key="7">
    <source>
        <dbReference type="SAM" id="MobiDB-lite"/>
    </source>
</evidence>
<feature type="compositionally biased region" description="Low complexity" evidence="7">
    <location>
        <begin position="49"/>
        <end position="62"/>
    </location>
</feature>
<dbReference type="EMBL" id="OOIN01000007">
    <property type="protein sequence ID" value="SPO24553.1"/>
    <property type="molecule type" value="Genomic_DNA"/>
</dbReference>
<organism evidence="8 9">
    <name type="scientific">Ustilago trichophora</name>
    <dbReference type="NCBI Taxonomy" id="86804"/>
    <lineage>
        <taxon>Eukaryota</taxon>
        <taxon>Fungi</taxon>
        <taxon>Dikarya</taxon>
        <taxon>Basidiomycota</taxon>
        <taxon>Ustilaginomycotina</taxon>
        <taxon>Ustilaginomycetes</taxon>
        <taxon>Ustilaginales</taxon>
        <taxon>Ustilaginaceae</taxon>
        <taxon>Ustilago</taxon>
    </lineage>
</organism>
<dbReference type="InterPro" id="IPR007248">
    <property type="entry name" value="Mpv17_PMP22"/>
</dbReference>
<sequence>MSYRQAFSAFYTRNFDRRPWLTLAVTNGILGVIADGAAQSLERISTAQTQQQQAEWSSQQPSTPAPDKVAQVTKAQDFSWDWSRSGRFLAFNVGMAPLLAEWNKFLEYRFPLRSAPAAAAGAAAGAAGTLGKVSLRALGSRVAMDQVLFAPIGLALFTGSMGYMERGSVEGVQAKFGEMYIPALLANWQLWPLVQLVNFRYMPLKYRVPFVSTVGILWNIGLSLLSQSTRPKQTSKLTEQQAIQLSTPSTATAAKS</sequence>
<evidence type="ECO:0000313" key="8">
    <source>
        <dbReference type="EMBL" id="SPO24553.1"/>
    </source>
</evidence>
<evidence type="ECO:0000256" key="4">
    <source>
        <dbReference type="ARBA" id="ARBA00022989"/>
    </source>
</evidence>
<gene>
    <name evidence="8" type="ORF">UTRI_03822</name>
</gene>
<dbReference type="GO" id="GO:0016020">
    <property type="term" value="C:membrane"/>
    <property type="evidence" value="ECO:0007669"/>
    <property type="project" value="UniProtKB-SubCell"/>
</dbReference>
<dbReference type="AlphaFoldDB" id="A0A5C3E1F3"/>